<keyword evidence="2" id="KW-1133">Transmembrane helix</keyword>
<keyword evidence="2" id="KW-0812">Transmembrane</keyword>
<name>A0A561E8K3_9MICO</name>
<gene>
    <name evidence="3" type="ORF">BKA23_0746</name>
</gene>
<sequence>MWQHGSRDARRGADREAGSSGSVRRPRRGMWGALVCTAITAVAVTTLSSCAAPPKGSQSKHSGRAVYVVRTIPPQPTERTSHGACAEPLDVWDFSGGGSPNEPVIAVSKNPTSALVYWLPGGNAKPCQVAASTLTEQQARRFARAIDKDPPMGNGPIDCPASDGSAAEVYFRFADGTIELADVDLNGCEQVEAPDRDPVGIATFHPAASILLGFAPKTWLADNPELAERQPRSGATAL</sequence>
<dbReference type="Proteomes" id="UP000318297">
    <property type="component" value="Unassembled WGS sequence"/>
</dbReference>
<comment type="caution">
    <text evidence="3">The sequence shown here is derived from an EMBL/GenBank/DDBJ whole genome shotgun (WGS) entry which is preliminary data.</text>
</comment>
<evidence type="ECO:0000256" key="2">
    <source>
        <dbReference type="SAM" id="Phobius"/>
    </source>
</evidence>
<evidence type="ECO:0000313" key="4">
    <source>
        <dbReference type="Proteomes" id="UP000318297"/>
    </source>
</evidence>
<keyword evidence="2" id="KW-0472">Membrane</keyword>
<organism evidence="3 4">
    <name type="scientific">Rudaeicoccus suwonensis</name>
    <dbReference type="NCBI Taxonomy" id="657409"/>
    <lineage>
        <taxon>Bacteria</taxon>
        <taxon>Bacillati</taxon>
        <taxon>Actinomycetota</taxon>
        <taxon>Actinomycetes</taxon>
        <taxon>Micrococcales</taxon>
        <taxon>Dermacoccaceae</taxon>
        <taxon>Rudaeicoccus</taxon>
    </lineage>
</organism>
<evidence type="ECO:0000256" key="1">
    <source>
        <dbReference type="SAM" id="MobiDB-lite"/>
    </source>
</evidence>
<evidence type="ECO:0000313" key="3">
    <source>
        <dbReference type="EMBL" id="TWE11952.1"/>
    </source>
</evidence>
<keyword evidence="4" id="KW-1185">Reference proteome</keyword>
<reference evidence="3 4" key="1">
    <citation type="submission" date="2019-06" db="EMBL/GenBank/DDBJ databases">
        <title>Sequencing the genomes of 1000 actinobacteria strains.</title>
        <authorList>
            <person name="Klenk H.-P."/>
        </authorList>
    </citation>
    <scope>NUCLEOTIDE SEQUENCE [LARGE SCALE GENOMIC DNA]</scope>
    <source>
        <strain evidence="3 4">DSM 19560</strain>
    </source>
</reference>
<accession>A0A561E8K3</accession>
<feature type="compositionally biased region" description="Basic and acidic residues" evidence="1">
    <location>
        <begin position="1"/>
        <end position="17"/>
    </location>
</feature>
<protein>
    <submittedName>
        <fullName evidence="3">Uncharacterized protein</fullName>
    </submittedName>
</protein>
<dbReference type="AlphaFoldDB" id="A0A561E8K3"/>
<feature type="transmembrane region" description="Helical" evidence="2">
    <location>
        <begin position="29"/>
        <end position="48"/>
    </location>
</feature>
<dbReference type="EMBL" id="VIVQ01000001">
    <property type="protein sequence ID" value="TWE11952.1"/>
    <property type="molecule type" value="Genomic_DNA"/>
</dbReference>
<proteinExistence type="predicted"/>
<feature type="region of interest" description="Disordered" evidence="1">
    <location>
        <begin position="1"/>
        <end position="25"/>
    </location>
</feature>